<accession>A0ABP6SI13</accession>
<evidence type="ECO:0000256" key="1">
    <source>
        <dbReference type="SAM" id="MobiDB-lite"/>
    </source>
</evidence>
<reference evidence="3" key="1">
    <citation type="journal article" date="2019" name="Int. J. Syst. Evol. Microbiol.">
        <title>The Global Catalogue of Microorganisms (GCM) 10K type strain sequencing project: providing services to taxonomists for standard genome sequencing and annotation.</title>
        <authorList>
            <consortium name="The Broad Institute Genomics Platform"/>
            <consortium name="The Broad Institute Genome Sequencing Center for Infectious Disease"/>
            <person name="Wu L."/>
            <person name="Ma J."/>
        </authorList>
    </citation>
    <scope>NUCLEOTIDE SEQUENCE [LARGE SCALE GENOMIC DNA]</scope>
    <source>
        <strain evidence="3">JCM 9651</strain>
    </source>
</reference>
<evidence type="ECO:0000313" key="2">
    <source>
        <dbReference type="EMBL" id="GAA3377230.1"/>
    </source>
</evidence>
<comment type="caution">
    <text evidence="2">The sequence shown here is derived from an EMBL/GenBank/DDBJ whole genome shotgun (WGS) entry which is preliminary data.</text>
</comment>
<sequence length="113" mass="12809">MRDMQDVTHAALRVRFGTIGDGHDTRVPPKRKGNPQESCRPPNWHMRTPLVQKDRGVQVLQRRGQQPGHRRVVRRLAAREDGEPSRWGPKEFTGLLSSCVGPAPDRGDSQWTP</sequence>
<protein>
    <submittedName>
        <fullName evidence="2">Uncharacterized protein</fullName>
    </submittedName>
</protein>
<name>A0ABP6SI13_9ACTN</name>
<feature type="region of interest" description="Disordered" evidence="1">
    <location>
        <begin position="18"/>
        <end position="47"/>
    </location>
</feature>
<organism evidence="2 3">
    <name type="scientific">Streptomyces sannanensis</name>
    <dbReference type="NCBI Taxonomy" id="285536"/>
    <lineage>
        <taxon>Bacteria</taxon>
        <taxon>Bacillati</taxon>
        <taxon>Actinomycetota</taxon>
        <taxon>Actinomycetes</taxon>
        <taxon>Kitasatosporales</taxon>
        <taxon>Streptomycetaceae</taxon>
        <taxon>Streptomyces</taxon>
    </lineage>
</organism>
<keyword evidence="3" id="KW-1185">Reference proteome</keyword>
<dbReference type="EMBL" id="BAAAYL010000001">
    <property type="protein sequence ID" value="GAA3377230.1"/>
    <property type="molecule type" value="Genomic_DNA"/>
</dbReference>
<proteinExistence type="predicted"/>
<evidence type="ECO:0000313" key="3">
    <source>
        <dbReference type="Proteomes" id="UP001499990"/>
    </source>
</evidence>
<feature type="region of interest" description="Disordered" evidence="1">
    <location>
        <begin position="78"/>
        <end position="113"/>
    </location>
</feature>
<gene>
    <name evidence="2" type="ORF">GCM10020367_52100</name>
</gene>
<dbReference type="Proteomes" id="UP001499990">
    <property type="component" value="Unassembled WGS sequence"/>
</dbReference>